<dbReference type="AlphaFoldDB" id="A0A085LNH5"/>
<dbReference type="OrthoDB" id="6778229at2759"/>
<accession>A0A085LNH5</accession>
<evidence type="ECO:0000313" key="1">
    <source>
        <dbReference type="EMBL" id="KFD46521.1"/>
    </source>
</evidence>
<gene>
    <name evidence="1" type="ORF">M513_12606</name>
</gene>
<organism evidence="1 2">
    <name type="scientific">Trichuris suis</name>
    <name type="common">pig whipworm</name>
    <dbReference type="NCBI Taxonomy" id="68888"/>
    <lineage>
        <taxon>Eukaryota</taxon>
        <taxon>Metazoa</taxon>
        <taxon>Ecdysozoa</taxon>
        <taxon>Nematoda</taxon>
        <taxon>Enoplea</taxon>
        <taxon>Dorylaimia</taxon>
        <taxon>Trichinellida</taxon>
        <taxon>Trichuridae</taxon>
        <taxon>Trichuris</taxon>
    </lineage>
</organism>
<evidence type="ECO:0000313" key="2">
    <source>
        <dbReference type="Proteomes" id="UP000030764"/>
    </source>
</evidence>
<reference evidence="1 2" key="1">
    <citation type="journal article" date="2014" name="Nat. Genet.">
        <title>Genome and transcriptome of the porcine whipworm Trichuris suis.</title>
        <authorList>
            <person name="Jex A.R."/>
            <person name="Nejsum P."/>
            <person name="Schwarz E.M."/>
            <person name="Hu L."/>
            <person name="Young N.D."/>
            <person name="Hall R.S."/>
            <person name="Korhonen P.K."/>
            <person name="Liao S."/>
            <person name="Thamsborg S."/>
            <person name="Xia J."/>
            <person name="Xu P."/>
            <person name="Wang S."/>
            <person name="Scheerlinck J.P."/>
            <person name="Hofmann A."/>
            <person name="Sternberg P.W."/>
            <person name="Wang J."/>
            <person name="Gasser R.B."/>
        </authorList>
    </citation>
    <scope>NUCLEOTIDE SEQUENCE [LARGE SCALE GENOMIC DNA]</scope>
    <source>
        <strain evidence="1">DCEP-RM93M</strain>
    </source>
</reference>
<proteinExistence type="predicted"/>
<protein>
    <submittedName>
        <fullName evidence="1">Uncharacterized protein</fullName>
    </submittedName>
</protein>
<sequence length="102" mass="11462">MDTLSRIPRKQCGRSGTEETSQPVNVMVLDGLEDMRKAQLEDEDVGPILKAKEAGMAEQELNRQRRSNSKNLLMLIGTDWQSEMVYWCGNGFARITLAFAGK</sequence>
<keyword evidence="2" id="KW-1185">Reference proteome</keyword>
<name>A0A085LNH5_9BILA</name>
<dbReference type="EMBL" id="KL363366">
    <property type="protein sequence ID" value="KFD46521.1"/>
    <property type="molecule type" value="Genomic_DNA"/>
</dbReference>
<dbReference type="Proteomes" id="UP000030764">
    <property type="component" value="Unassembled WGS sequence"/>
</dbReference>